<keyword evidence="6" id="KW-0663">Pyridoxal phosphate</keyword>
<dbReference type="InterPro" id="IPR005786">
    <property type="entry name" value="B_amino_transII"/>
</dbReference>
<dbReference type="GO" id="GO:0005739">
    <property type="term" value="C:mitochondrion"/>
    <property type="evidence" value="ECO:0007669"/>
    <property type="project" value="TreeGrafter"/>
</dbReference>
<dbReference type="Gene3D" id="3.20.10.10">
    <property type="entry name" value="D-amino Acid Aminotransferase, subunit A, domain 2"/>
    <property type="match status" value="1"/>
</dbReference>
<dbReference type="InterPro" id="IPR043131">
    <property type="entry name" value="BCAT-like_N"/>
</dbReference>
<evidence type="ECO:0000313" key="9">
    <source>
        <dbReference type="EMBL" id="RSH78029.1"/>
    </source>
</evidence>
<dbReference type="GeneID" id="39587024"/>
<keyword evidence="10" id="KW-1185">Reference proteome</keyword>
<evidence type="ECO:0000256" key="3">
    <source>
        <dbReference type="ARBA" id="ARBA00022576"/>
    </source>
</evidence>
<proteinExistence type="inferred from homology"/>
<evidence type="ECO:0000256" key="5">
    <source>
        <dbReference type="ARBA" id="ARBA00022679"/>
    </source>
</evidence>
<evidence type="ECO:0000256" key="6">
    <source>
        <dbReference type="ARBA" id="ARBA00022898"/>
    </source>
</evidence>
<protein>
    <recommendedName>
        <fullName evidence="11">Branched-chain-amino-acid aminotransferase</fullName>
    </recommendedName>
</protein>
<gene>
    <name evidence="9" type="ORF">EHS24_002481</name>
</gene>
<dbReference type="Gene3D" id="3.30.470.10">
    <property type="match status" value="1"/>
</dbReference>
<organism evidence="9 10">
    <name type="scientific">Apiotrichum porosum</name>
    <dbReference type="NCBI Taxonomy" id="105984"/>
    <lineage>
        <taxon>Eukaryota</taxon>
        <taxon>Fungi</taxon>
        <taxon>Dikarya</taxon>
        <taxon>Basidiomycota</taxon>
        <taxon>Agaricomycotina</taxon>
        <taxon>Tremellomycetes</taxon>
        <taxon>Trichosporonales</taxon>
        <taxon>Trichosporonaceae</taxon>
        <taxon>Apiotrichum</taxon>
    </lineage>
</organism>
<dbReference type="PANTHER" id="PTHR11825">
    <property type="entry name" value="SUBGROUP IIII AMINOTRANSFERASE"/>
    <property type="match status" value="1"/>
</dbReference>
<keyword evidence="5" id="KW-0808">Transferase</keyword>
<dbReference type="Pfam" id="PF01063">
    <property type="entry name" value="Aminotran_4"/>
    <property type="match status" value="1"/>
</dbReference>
<evidence type="ECO:0000256" key="4">
    <source>
        <dbReference type="ARBA" id="ARBA00022605"/>
    </source>
</evidence>
<name>A0A427XGK9_9TREE</name>
<evidence type="ECO:0000256" key="2">
    <source>
        <dbReference type="ARBA" id="ARBA00009320"/>
    </source>
</evidence>
<dbReference type="GO" id="GO:0009098">
    <property type="term" value="P:L-leucine biosynthetic process"/>
    <property type="evidence" value="ECO:0007669"/>
    <property type="project" value="TreeGrafter"/>
</dbReference>
<dbReference type="InterPro" id="IPR001544">
    <property type="entry name" value="Aminotrans_IV"/>
</dbReference>
<dbReference type="RefSeq" id="XP_028473176.1">
    <property type="nucleotide sequence ID" value="XM_028618220.1"/>
</dbReference>
<keyword evidence="4" id="KW-0028">Amino-acid biosynthesis</keyword>
<evidence type="ECO:0008006" key="11">
    <source>
        <dbReference type="Google" id="ProtNLM"/>
    </source>
</evidence>
<dbReference type="FunFam" id="3.30.470.10:FF:000018">
    <property type="entry name" value="Branched-chain-amino-acid transaminase, putative"/>
    <property type="match status" value="1"/>
</dbReference>
<dbReference type="InterPro" id="IPR036038">
    <property type="entry name" value="Aminotransferase-like"/>
</dbReference>
<keyword evidence="7" id="KW-0100">Branched-chain amino acid biosynthesis</keyword>
<comment type="similarity">
    <text evidence="2">Belongs to the class-IV pyridoxal-phosphate-dependent aminotransferase family.</text>
</comment>
<dbReference type="STRING" id="105984.A0A427XGK9"/>
<comment type="caution">
    <text evidence="9">The sequence shown here is derived from an EMBL/GenBank/DDBJ whole genome shotgun (WGS) entry which is preliminary data.</text>
</comment>
<dbReference type="GO" id="GO:0009099">
    <property type="term" value="P:L-valine biosynthetic process"/>
    <property type="evidence" value="ECO:0007669"/>
    <property type="project" value="TreeGrafter"/>
</dbReference>
<evidence type="ECO:0000313" key="10">
    <source>
        <dbReference type="Proteomes" id="UP000279236"/>
    </source>
</evidence>
<dbReference type="OrthoDB" id="1732691at2759"/>
<dbReference type="PIRSF" id="PIRSF006468">
    <property type="entry name" value="BCAT1"/>
    <property type="match status" value="1"/>
</dbReference>
<dbReference type="GO" id="GO:0004084">
    <property type="term" value="F:branched-chain-amino-acid transaminase activity"/>
    <property type="evidence" value="ECO:0007669"/>
    <property type="project" value="InterPro"/>
</dbReference>
<dbReference type="SUPFAM" id="SSF56752">
    <property type="entry name" value="D-aminoacid aminotransferase-like PLP-dependent enzymes"/>
    <property type="match status" value="1"/>
</dbReference>
<accession>A0A427XGK9</accession>
<reference evidence="9 10" key="1">
    <citation type="submission" date="2018-11" db="EMBL/GenBank/DDBJ databases">
        <title>Genome sequence of Apiotrichum porosum DSM 27194.</title>
        <authorList>
            <person name="Aliyu H."/>
            <person name="Gorte O."/>
            <person name="Ochsenreither K."/>
        </authorList>
    </citation>
    <scope>NUCLEOTIDE SEQUENCE [LARGE SCALE GENOMIC DNA]</scope>
    <source>
        <strain evidence="9 10">DSM 27194</strain>
    </source>
</reference>
<dbReference type="EMBL" id="RSCE01000013">
    <property type="protein sequence ID" value="RSH78029.1"/>
    <property type="molecule type" value="Genomic_DNA"/>
</dbReference>
<comment type="cofactor">
    <cofactor evidence="1">
        <name>pyridoxal 5'-phosphate</name>
        <dbReference type="ChEBI" id="CHEBI:597326"/>
    </cofactor>
</comment>
<dbReference type="Proteomes" id="UP000279236">
    <property type="component" value="Unassembled WGS sequence"/>
</dbReference>
<keyword evidence="3" id="KW-0032">Aminotransferase</keyword>
<evidence type="ECO:0000256" key="1">
    <source>
        <dbReference type="ARBA" id="ARBA00001933"/>
    </source>
</evidence>
<evidence type="ECO:0000256" key="8">
    <source>
        <dbReference type="PIRSR" id="PIRSR006468-1"/>
    </source>
</evidence>
<feature type="modified residue" description="N6-(pyridoxal phosphate)lysine" evidence="8">
    <location>
        <position position="205"/>
    </location>
</feature>
<evidence type="ECO:0000256" key="7">
    <source>
        <dbReference type="ARBA" id="ARBA00023304"/>
    </source>
</evidence>
<dbReference type="PANTHER" id="PTHR11825:SF44">
    <property type="entry name" value="BRANCHED-CHAIN-AMINO-ACID AMINOTRANSFERASE"/>
    <property type="match status" value="1"/>
</dbReference>
<dbReference type="InterPro" id="IPR043132">
    <property type="entry name" value="BCAT-like_C"/>
</dbReference>
<sequence>MTTQAPLKASPLYFSPISPSHNVAPGKEGYGRYMLTIPWSRTSGWGQAKISPRADLSFDPLAGVLQYATTCFEGMKCYKDEAGDLRLFRPNLNFDRLKRSGARLGLPAEWDNAELLDLFSKLLYLETDLVPQADGQNLYIRPTLLETSESFGIKEDAFASEALLYVVTSVNLGAGLYASAEGKGLRLDACSEFIRAWPGGTGSYKLGANYGTVSVAKKPGFAMSLWLHGAEDFVSEAGAMNIWIIKEAKDGVLEFVTMSLDNGIVLPGVTRASIIQLLEDHASGKAEFPLPGMPKNIRVVQRDIPMAEIVEGTKDGSLKGMFGCGTGVVVVQVAEIQYKNELYQIPANPAIKLLRDTMTAVQRGAIAHEDWSYVIPAWEAGSAQEHDVDGQKVVA</sequence>
<dbReference type="AlphaFoldDB" id="A0A427XGK9"/>